<dbReference type="Gene3D" id="3.40.50.300">
    <property type="entry name" value="P-loop containing nucleotide triphosphate hydrolases"/>
    <property type="match status" value="1"/>
</dbReference>
<sequence>MRRIIVVGSQGSGKPSLARELGRKLDLPVVHLDVLYWRPGWKASDTASFRVRVTDAIAGDAWVVDGSFSGLAFDLTLARADTLVVIERPRWLCQWRILLRSAFDRDTTRPDLPEGCPEQFDWKLMREAWRYDTERAPVIEAERIRYGSNIPVVRLGSDRGIADFLEALTPGRDPS</sequence>
<proteinExistence type="predicted"/>
<accession>A0A7S9DBZ9</accession>
<dbReference type="InterPro" id="IPR052922">
    <property type="entry name" value="Cytidylate_Kinase-2"/>
</dbReference>
<dbReference type="PANTHER" id="PTHR37816:SF1">
    <property type="entry name" value="TOXIN"/>
    <property type="match status" value="1"/>
</dbReference>
<evidence type="ECO:0000313" key="2">
    <source>
        <dbReference type="Proteomes" id="UP000594621"/>
    </source>
</evidence>
<dbReference type="EMBL" id="CP061379">
    <property type="protein sequence ID" value="QPF95019.1"/>
    <property type="molecule type" value="Genomic_DNA"/>
</dbReference>
<dbReference type="Proteomes" id="UP000594621">
    <property type="component" value="Chromosome"/>
</dbReference>
<dbReference type="InterPro" id="IPR027417">
    <property type="entry name" value="P-loop_NTPase"/>
</dbReference>
<keyword evidence="2" id="KW-1185">Reference proteome</keyword>
<name>A0A7S9DBZ9_9BRAD</name>
<reference evidence="1 2" key="1">
    <citation type="submission" date="2020-09" db="EMBL/GenBank/DDBJ databases">
        <title>Complete genomes of bradyrhizobia occurring on native shrubby legumes in Australia.</title>
        <authorList>
            <person name="Lafay B."/>
        </authorList>
    </citation>
    <scope>NUCLEOTIDE SEQUENCE [LARGE SCALE GENOMIC DNA]</scope>
    <source>
        <strain evidence="1 2">BDV5040</strain>
    </source>
</reference>
<dbReference type="RefSeq" id="WP_195804482.1">
    <property type="nucleotide sequence ID" value="NZ_CP061379.1"/>
</dbReference>
<dbReference type="SUPFAM" id="SSF52540">
    <property type="entry name" value="P-loop containing nucleoside triphosphate hydrolases"/>
    <property type="match status" value="1"/>
</dbReference>
<dbReference type="AlphaFoldDB" id="A0A7S9DBZ9"/>
<dbReference type="KEGG" id="bcou:IC761_17840"/>
<evidence type="ECO:0000313" key="1">
    <source>
        <dbReference type="EMBL" id="QPF95019.1"/>
    </source>
</evidence>
<organism evidence="1 2">
    <name type="scientific">Bradyrhizobium commune</name>
    <dbReference type="NCBI Taxonomy" id="83627"/>
    <lineage>
        <taxon>Bacteria</taxon>
        <taxon>Pseudomonadati</taxon>
        <taxon>Pseudomonadota</taxon>
        <taxon>Alphaproteobacteria</taxon>
        <taxon>Hyphomicrobiales</taxon>
        <taxon>Nitrobacteraceae</taxon>
        <taxon>Bradyrhizobium</taxon>
    </lineage>
</organism>
<gene>
    <name evidence="1" type="ORF">IC761_17840</name>
</gene>
<dbReference type="PANTHER" id="PTHR37816">
    <property type="entry name" value="YALI0E33011P"/>
    <property type="match status" value="1"/>
</dbReference>
<protein>
    <submittedName>
        <fullName evidence="1">AAA family ATPase</fullName>
    </submittedName>
</protein>